<evidence type="ECO:0000313" key="4">
    <source>
        <dbReference type="EMBL" id="QIK63070.1"/>
    </source>
</evidence>
<dbReference type="Proteomes" id="UP000502677">
    <property type="component" value="Chromosome"/>
</dbReference>
<keyword evidence="2 4" id="KW-0238">DNA-binding</keyword>
<dbReference type="Pfam" id="PF04014">
    <property type="entry name" value="MazE_antitoxin"/>
    <property type="match status" value="1"/>
</dbReference>
<dbReference type="KEGG" id="lvi:G7068_07565"/>
<accession>A0A6G7XEN1</accession>
<evidence type="ECO:0000313" key="5">
    <source>
        <dbReference type="Proteomes" id="UP000502677"/>
    </source>
</evidence>
<keyword evidence="5" id="KW-1185">Reference proteome</keyword>
<dbReference type="PANTHER" id="PTHR37550">
    <property type="entry name" value="ANTITOXIN VAPB1"/>
    <property type="match status" value="1"/>
</dbReference>
<evidence type="ECO:0000259" key="3">
    <source>
        <dbReference type="PROSITE" id="PS51740"/>
    </source>
</evidence>
<dbReference type="GO" id="GO:0003677">
    <property type="term" value="F:DNA binding"/>
    <property type="evidence" value="ECO:0007669"/>
    <property type="project" value="UniProtKB-UniRule"/>
</dbReference>
<dbReference type="InterPro" id="IPR047976">
    <property type="entry name" value="Anti_VapB2-like"/>
</dbReference>
<dbReference type="PROSITE" id="PS51740">
    <property type="entry name" value="SPOVT_ABRB"/>
    <property type="match status" value="1"/>
</dbReference>
<dbReference type="InterPro" id="IPR037914">
    <property type="entry name" value="SpoVT-AbrB_sf"/>
</dbReference>
<protein>
    <submittedName>
        <fullName evidence="4">AbrB/MazE/SpoVT family DNA-binding domain-containing protein</fullName>
    </submittedName>
</protein>
<evidence type="ECO:0000256" key="2">
    <source>
        <dbReference type="PROSITE-ProRule" id="PRU01076"/>
    </source>
</evidence>
<dbReference type="AlphaFoldDB" id="A0A6G7XEN1"/>
<dbReference type="NCBIfam" id="NF040493">
    <property type="entry name" value="TA_anti_VapB"/>
    <property type="match status" value="1"/>
</dbReference>
<evidence type="ECO:0000256" key="1">
    <source>
        <dbReference type="ARBA" id="ARBA00007924"/>
    </source>
</evidence>
<sequence>MRTKLFFSNKTQAVRLPKEVAFAEGVEEVEIVVVGESRVITPVNRGLEWWFQNGAAVSEDFMLDREQPPVQERDWGE</sequence>
<dbReference type="Gene3D" id="2.10.260.10">
    <property type="match status" value="1"/>
</dbReference>
<name>A0A6G7XEN1_9MICO</name>
<proteinExistence type="inferred from homology"/>
<dbReference type="InterPro" id="IPR051734">
    <property type="entry name" value="VapB_TA_antitoxins"/>
</dbReference>
<dbReference type="RefSeq" id="WP_166290747.1">
    <property type="nucleotide sequence ID" value="NZ_CP049863.1"/>
</dbReference>
<dbReference type="SUPFAM" id="SSF89447">
    <property type="entry name" value="AbrB/MazE/MraZ-like"/>
    <property type="match status" value="1"/>
</dbReference>
<feature type="domain" description="SpoVT-AbrB" evidence="3">
    <location>
        <begin position="3"/>
        <end position="45"/>
    </location>
</feature>
<dbReference type="EMBL" id="CP049863">
    <property type="protein sequence ID" value="QIK63070.1"/>
    <property type="molecule type" value="Genomic_DNA"/>
</dbReference>
<gene>
    <name evidence="4" type="ORF">G7068_07565</name>
</gene>
<organism evidence="4 5">
    <name type="scientific">Leucobacter viscericola</name>
    <dbReference type="NCBI Taxonomy" id="2714935"/>
    <lineage>
        <taxon>Bacteria</taxon>
        <taxon>Bacillati</taxon>
        <taxon>Actinomycetota</taxon>
        <taxon>Actinomycetes</taxon>
        <taxon>Micrococcales</taxon>
        <taxon>Microbacteriaceae</taxon>
        <taxon>Leucobacter</taxon>
    </lineage>
</organism>
<dbReference type="PANTHER" id="PTHR37550:SF3">
    <property type="entry name" value="ANTITOXIN VAPB1"/>
    <property type="match status" value="1"/>
</dbReference>
<comment type="similarity">
    <text evidence="1">Belongs to the VapB family.</text>
</comment>
<dbReference type="InterPro" id="IPR007159">
    <property type="entry name" value="SpoVT-AbrB_dom"/>
</dbReference>
<reference evidence="4 5" key="1">
    <citation type="submission" date="2020-03" db="EMBL/GenBank/DDBJ databases">
        <title>Leucobacter sp. nov., isolated from beetles.</title>
        <authorList>
            <person name="Hyun D.-W."/>
            <person name="Bae J.-W."/>
        </authorList>
    </citation>
    <scope>NUCLEOTIDE SEQUENCE [LARGE SCALE GENOMIC DNA]</scope>
    <source>
        <strain evidence="4 5">HDW9C</strain>
    </source>
</reference>